<evidence type="ECO:0000256" key="11">
    <source>
        <dbReference type="ARBA" id="ARBA00023303"/>
    </source>
</evidence>
<protein>
    <submittedName>
        <fullName evidence="15">Cyclic nucleotide-gated potassium channel</fullName>
    </submittedName>
</protein>
<keyword evidence="2" id="KW-0813">Transport</keyword>
<name>A0A5C6B6Q4_9BACT</name>
<dbReference type="InterPro" id="IPR028325">
    <property type="entry name" value="VG_K_chnl"/>
</dbReference>
<dbReference type="InterPro" id="IPR027359">
    <property type="entry name" value="Volt_channel_dom_sf"/>
</dbReference>
<sequence length="331" mass="37094">MTKDTAKTEAPSRRRTQRPDGPPWRVTMHDIIFESDTFAGWVFDVALLVLIIISVVVVSLETVPRFAEKHADGLWIIECILTALFTIEYALRLISARNAMKYAFSFWGIIDLLSIVPTYFGLIWTGGTVQSFVIVRSIRLLRVFRVMKLWRMMRDADELSHAVWSARHKIVVFLAVIMVSVTISGTLMFLVETEFADFMTNADGELLLGENDEPIRQPSQFTSIPQSMYWAIVTMTTVGYGDVVPKTAPGKVISAALILLGYSLIIVPSGFVSAELTGRRRDESKSEPEPESDVVDKSNAPETSYCECDACGEHEHHEHASYCHRCGAKLP</sequence>
<feature type="compositionally biased region" description="Basic and acidic residues" evidence="12">
    <location>
        <begin position="1"/>
        <end position="12"/>
    </location>
</feature>
<evidence type="ECO:0000256" key="1">
    <source>
        <dbReference type="ARBA" id="ARBA00004141"/>
    </source>
</evidence>
<evidence type="ECO:0000259" key="14">
    <source>
        <dbReference type="Pfam" id="PF00520"/>
    </source>
</evidence>
<evidence type="ECO:0000256" key="8">
    <source>
        <dbReference type="ARBA" id="ARBA00022989"/>
    </source>
</evidence>
<evidence type="ECO:0000313" key="16">
    <source>
        <dbReference type="Proteomes" id="UP000320176"/>
    </source>
</evidence>
<comment type="subcellular location">
    <subcellularLocation>
        <location evidence="1">Membrane</location>
        <topology evidence="1">Multi-pass membrane protein</topology>
    </subcellularLocation>
</comment>
<dbReference type="Pfam" id="PF00520">
    <property type="entry name" value="Ion_trans"/>
    <property type="match status" value="1"/>
</dbReference>
<feature type="transmembrane region" description="Helical" evidence="13">
    <location>
        <begin position="252"/>
        <end position="272"/>
    </location>
</feature>
<evidence type="ECO:0000256" key="13">
    <source>
        <dbReference type="SAM" id="Phobius"/>
    </source>
</evidence>
<keyword evidence="4 13" id="KW-0812">Transmembrane</keyword>
<keyword evidence="6" id="KW-0851">Voltage-gated channel</keyword>
<evidence type="ECO:0000256" key="6">
    <source>
        <dbReference type="ARBA" id="ARBA00022882"/>
    </source>
</evidence>
<evidence type="ECO:0000256" key="10">
    <source>
        <dbReference type="ARBA" id="ARBA00023136"/>
    </source>
</evidence>
<gene>
    <name evidence="15" type="ORF">Pla52n_02110</name>
</gene>
<dbReference type="Gene3D" id="1.20.120.350">
    <property type="entry name" value="Voltage-gated potassium channels. Chain C"/>
    <property type="match status" value="1"/>
</dbReference>
<dbReference type="PRINTS" id="PR00169">
    <property type="entry name" value="KCHANNEL"/>
</dbReference>
<feature type="compositionally biased region" description="Basic and acidic residues" evidence="12">
    <location>
        <begin position="278"/>
        <end position="288"/>
    </location>
</feature>
<feature type="region of interest" description="Disordered" evidence="12">
    <location>
        <begin position="278"/>
        <end position="302"/>
    </location>
</feature>
<keyword evidence="7" id="KW-0630">Potassium</keyword>
<feature type="transmembrane region" description="Helical" evidence="13">
    <location>
        <begin position="72"/>
        <end position="91"/>
    </location>
</feature>
<reference evidence="15 16" key="1">
    <citation type="submission" date="2019-02" db="EMBL/GenBank/DDBJ databases">
        <title>Deep-cultivation of Planctomycetes and their phenomic and genomic characterization uncovers novel biology.</title>
        <authorList>
            <person name="Wiegand S."/>
            <person name="Jogler M."/>
            <person name="Boedeker C."/>
            <person name="Pinto D."/>
            <person name="Vollmers J."/>
            <person name="Rivas-Marin E."/>
            <person name="Kohn T."/>
            <person name="Peeters S.H."/>
            <person name="Heuer A."/>
            <person name="Rast P."/>
            <person name="Oberbeckmann S."/>
            <person name="Bunk B."/>
            <person name="Jeske O."/>
            <person name="Meyerdierks A."/>
            <person name="Storesund J.E."/>
            <person name="Kallscheuer N."/>
            <person name="Luecker S."/>
            <person name="Lage O.M."/>
            <person name="Pohl T."/>
            <person name="Merkel B.J."/>
            <person name="Hornburger P."/>
            <person name="Mueller R.-W."/>
            <person name="Bruemmer F."/>
            <person name="Labrenz M."/>
            <person name="Spormann A.M."/>
            <person name="Op Den Camp H."/>
            <person name="Overmann J."/>
            <person name="Amann R."/>
            <person name="Jetten M.S.M."/>
            <person name="Mascher T."/>
            <person name="Medema M.H."/>
            <person name="Devos D.P."/>
            <person name="Kaster A.-K."/>
            <person name="Ovreas L."/>
            <person name="Rohde M."/>
            <person name="Galperin M.Y."/>
            <person name="Jogler C."/>
        </authorList>
    </citation>
    <scope>NUCLEOTIDE SEQUENCE [LARGE SCALE GENOMIC DNA]</scope>
    <source>
        <strain evidence="15 16">Pla52n</strain>
    </source>
</reference>
<dbReference type="GO" id="GO:0008076">
    <property type="term" value="C:voltage-gated potassium channel complex"/>
    <property type="evidence" value="ECO:0007669"/>
    <property type="project" value="InterPro"/>
</dbReference>
<keyword evidence="5" id="KW-0631">Potassium channel</keyword>
<feature type="transmembrane region" description="Helical" evidence="13">
    <location>
        <begin position="170"/>
        <end position="191"/>
    </location>
</feature>
<evidence type="ECO:0000256" key="9">
    <source>
        <dbReference type="ARBA" id="ARBA00023065"/>
    </source>
</evidence>
<evidence type="ECO:0000256" key="3">
    <source>
        <dbReference type="ARBA" id="ARBA00022538"/>
    </source>
</evidence>
<keyword evidence="9" id="KW-0406">Ion transport</keyword>
<comment type="caution">
    <text evidence="15">The sequence shown here is derived from an EMBL/GenBank/DDBJ whole genome shotgun (WGS) entry which is preliminary data.</text>
</comment>
<dbReference type="PANTHER" id="PTHR11537">
    <property type="entry name" value="VOLTAGE-GATED POTASSIUM CHANNEL"/>
    <property type="match status" value="1"/>
</dbReference>
<keyword evidence="10 13" id="KW-0472">Membrane</keyword>
<evidence type="ECO:0000313" key="15">
    <source>
        <dbReference type="EMBL" id="TWU07638.1"/>
    </source>
</evidence>
<dbReference type="SUPFAM" id="SSF81324">
    <property type="entry name" value="Voltage-gated potassium channels"/>
    <property type="match status" value="1"/>
</dbReference>
<evidence type="ECO:0000256" key="2">
    <source>
        <dbReference type="ARBA" id="ARBA00022448"/>
    </source>
</evidence>
<dbReference type="Gene3D" id="1.10.287.70">
    <property type="match status" value="1"/>
</dbReference>
<dbReference type="InterPro" id="IPR005821">
    <property type="entry name" value="Ion_trans_dom"/>
</dbReference>
<feature type="transmembrane region" description="Helical" evidence="13">
    <location>
        <begin position="103"/>
        <end position="124"/>
    </location>
</feature>
<dbReference type="OrthoDB" id="9810759at2"/>
<dbReference type="AlphaFoldDB" id="A0A5C6B6Q4"/>
<organism evidence="15 16">
    <name type="scientific">Stieleria varia</name>
    <dbReference type="NCBI Taxonomy" id="2528005"/>
    <lineage>
        <taxon>Bacteria</taxon>
        <taxon>Pseudomonadati</taxon>
        <taxon>Planctomycetota</taxon>
        <taxon>Planctomycetia</taxon>
        <taxon>Pirellulales</taxon>
        <taxon>Pirellulaceae</taxon>
        <taxon>Stieleria</taxon>
    </lineage>
</organism>
<evidence type="ECO:0000256" key="7">
    <source>
        <dbReference type="ARBA" id="ARBA00022958"/>
    </source>
</evidence>
<dbReference type="EMBL" id="SJPN01000001">
    <property type="protein sequence ID" value="TWU07638.1"/>
    <property type="molecule type" value="Genomic_DNA"/>
</dbReference>
<dbReference type="GO" id="GO:0001508">
    <property type="term" value="P:action potential"/>
    <property type="evidence" value="ECO:0007669"/>
    <property type="project" value="TreeGrafter"/>
</dbReference>
<dbReference type="Proteomes" id="UP000320176">
    <property type="component" value="Unassembled WGS sequence"/>
</dbReference>
<proteinExistence type="predicted"/>
<evidence type="ECO:0000256" key="5">
    <source>
        <dbReference type="ARBA" id="ARBA00022826"/>
    </source>
</evidence>
<keyword evidence="11 15" id="KW-0407">Ion channel</keyword>
<feature type="transmembrane region" description="Helical" evidence="13">
    <location>
        <begin position="130"/>
        <end position="150"/>
    </location>
</feature>
<evidence type="ECO:0000256" key="4">
    <source>
        <dbReference type="ARBA" id="ARBA00022692"/>
    </source>
</evidence>
<feature type="region of interest" description="Disordered" evidence="12">
    <location>
        <begin position="1"/>
        <end position="22"/>
    </location>
</feature>
<evidence type="ECO:0000256" key="12">
    <source>
        <dbReference type="SAM" id="MobiDB-lite"/>
    </source>
</evidence>
<keyword evidence="3" id="KW-0633">Potassium transport</keyword>
<accession>A0A5C6B6Q4</accession>
<dbReference type="PANTHER" id="PTHR11537:SF254">
    <property type="entry name" value="POTASSIUM VOLTAGE-GATED CHANNEL PROTEIN SHAB"/>
    <property type="match status" value="1"/>
</dbReference>
<feature type="domain" description="Ion transport" evidence="14">
    <location>
        <begin position="42"/>
        <end position="267"/>
    </location>
</feature>
<keyword evidence="16" id="KW-1185">Reference proteome</keyword>
<feature type="transmembrane region" description="Helical" evidence="13">
    <location>
        <begin position="38"/>
        <end position="60"/>
    </location>
</feature>
<keyword evidence="8 13" id="KW-1133">Transmembrane helix</keyword>
<dbReference type="RefSeq" id="WP_146517833.1">
    <property type="nucleotide sequence ID" value="NZ_CP151726.1"/>
</dbReference>
<dbReference type="GO" id="GO:0005249">
    <property type="term" value="F:voltage-gated potassium channel activity"/>
    <property type="evidence" value="ECO:0007669"/>
    <property type="project" value="InterPro"/>
</dbReference>